<dbReference type="HOGENOM" id="CLU_890287_0_0_2"/>
<dbReference type="EMBL" id="CM001555">
    <property type="protein sequence ID" value="EJG06336.1"/>
    <property type="molecule type" value="Genomic_DNA"/>
</dbReference>
<dbReference type="PATRIC" id="fig|28892.9.peg.394"/>
<proteinExistence type="predicted"/>
<dbReference type="STRING" id="28892.Metli_0368"/>
<evidence type="ECO:0000313" key="2">
    <source>
        <dbReference type="EMBL" id="EJG06336.1"/>
    </source>
</evidence>
<evidence type="ECO:0000313" key="3">
    <source>
        <dbReference type="Proteomes" id="UP000005095"/>
    </source>
</evidence>
<accession>J0RXW1</accession>
<dbReference type="InterPro" id="IPR010319">
    <property type="entry name" value="Transglutaminase-like_Cys_pept"/>
</dbReference>
<dbReference type="Proteomes" id="UP000005095">
    <property type="component" value="Chromosome"/>
</dbReference>
<organism evidence="2 3">
    <name type="scientific">Methanofollis liminatans DSM 4140</name>
    <dbReference type="NCBI Taxonomy" id="28892"/>
    <lineage>
        <taxon>Archaea</taxon>
        <taxon>Methanobacteriati</taxon>
        <taxon>Methanobacteriota</taxon>
        <taxon>Stenosarchaea group</taxon>
        <taxon>Methanomicrobia</taxon>
        <taxon>Methanomicrobiales</taxon>
        <taxon>Methanomicrobiaceae</taxon>
        <taxon>Methanofollis</taxon>
    </lineage>
</organism>
<name>J0RXW1_9EURY</name>
<evidence type="ECO:0000256" key="1">
    <source>
        <dbReference type="SAM" id="Phobius"/>
    </source>
</evidence>
<dbReference type="Gene3D" id="3.10.620.30">
    <property type="match status" value="1"/>
</dbReference>
<evidence type="ECO:0008006" key="4">
    <source>
        <dbReference type="Google" id="ProtNLM"/>
    </source>
</evidence>
<dbReference type="PANTHER" id="PTHR39327:SF1">
    <property type="entry name" value="BLR5470 PROTEIN"/>
    <property type="match status" value="1"/>
</dbReference>
<gene>
    <name evidence="2" type="ORF">Metli_0368</name>
</gene>
<sequence length="326" mass="36546">MERQDLISIGAAIAIVFFLAIVVKPALTGGSGDGAGTLPALSPWQTRTAPTPPAFSEKAEMIEPAYRWTGIDGGVRTWTFSVPKDLFAFYRDMPRIPYASAWGRYALSDADRPYLEALVEAVAPDRFNSPDTAYYRVMDVIFFVQQIPYAYDNSTMSYREGAFPPAYRSGADYPKYPVETLVDGKGDCEDTSILAAAMLDLMGYDVVLLRYSDHMALGIEMAKFSPFYADYPPKYYEYEGKRYYYVETTNYLQIVRIVEDESDNATATATVSPERWGRPWSIGRTSGTSLASVQKEKPEIIPLRYVVRPQYHTIYPAPTLSLEAGE</sequence>
<dbReference type="PANTHER" id="PTHR39327">
    <property type="match status" value="1"/>
</dbReference>
<feature type="transmembrane region" description="Helical" evidence="1">
    <location>
        <begin position="6"/>
        <end position="23"/>
    </location>
</feature>
<dbReference type="AlphaFoldDB" id="J0RXW1"/>
<keyword evidence="3" id="KW-1185">Reference proteome</keyword>
<keyword evidence="1" id="KW-1133">Transmembrane helix</keyword>
<keyword evidence="1" id="KW-0472">Membrane</keyword>
<keyword evidence="1" id="KW-0812">Transmembrane</keyword>
<protein>
    <recommendedName>
        <fullName evidence="4">Transglutaminase domain-containing protein</fullName>
    </recommendedName>
</protein>
<reference evidence="2 3" key="1">
    <citation type="submission" date="2011-08" db="EMBL/GenBank/DDBJ databases">
        <title>The complete genome of Methanofollis liminatans DSM 4140.</title>
        <authorList>
            <consortium name="US DOE Joint Genome Institute (JGI-PGF)"/>
            <person name="Lucas S."/>
            <person name="Han J."/>
            <person name="Lapidus A."/>
            <person name="Bruce D."/>
            <person name="Goodwin L."/>
            <person name="Pitluck S."/>
            <person name="Peters L."/>
            <person name="Kyrpides N."/>
            <person name="Mavromatis K."/>
            <person name="Ivanova N."/>
            <person name="Mikhailova N."/>
            <person name="Lu M."/>
            <person name="Detter J.C."/>
            <person name="Tapia R."/>
            <person name="Han C."/>
            <person name="Land M."/>
            <person name="Hauser L."/>
            <person name="Markowitz V."/>
            <person name="Cheng J.-F."/>
            <person name="Hugenholtz P."/>
            <person name="Woyke T."/>
            <person name="Wu D."/>
            <person name="Spring S."/>
            <person name="Schuler E."/>
            <person name="Brambilla E."/>
            <person name="Klenk H.-P."/>
            <person name="Eisen J.A."/>
        </authorList>
    </citation>
    <scope>NUCLEOTIDE SEQUENCE [LARGE SCALE GENOMIC DNA]</scope>
    <source>
        <strain evidence="2 3">DSM 4140</strain>
    </source>
</reference>